<comment type="caution">
    <text evidence="6">The sequence shown here is derived from an EMBL/GenBank/DDBJ whole genome shotgun (WGS) entry which is preliminary data.</text>
</comment>
<evidence type="ECO:0000256" key="3">
    <source>
        <dbReference type="ARBA" id="ARBA00022679"/>
    </source>
</evidence>
<comment type="similarity">
    <text evidence="2">Belongs to the class-II pyridoxal-phosphate-dependent aminotransferase family. BioF subfamily.</text>
</comment>
<dbReference type="InterPro" id="IPR004839">
    <property type="entry name" value="Aminotransferase_I/II_large"/>
</dbReference>
<keyword evidence="4" id="KW-0663">Pyridoxal phosphate</keyword>
<keyword evidence="3 6" id="KW-0808">Transferase</keyword>
<dbReference type="Gene3D" id="3.40.640.10">
    <property type="entry name" value="Type I PLP-dependent aspartate aminotransferase-like (Major domain)"/>
    <property type="match status" value="1"/>
</dbReference>
<evidence type="ECO:0000256" key="1">
    <source>
        <dbReference type="ARBA" id="ARBA00001933"/>
    </source>
</evidence>
<evidence type="ECO:0000313" key="7">
    <source>
        <dbReference type="Proteomes" id="UP001163846"/>
    </source>
</evidence>
<feature type="domain" description="Aminotransferase class I/classII large" evidence="5">
    <location>
        <begin position="87"/>
        <end position="517"/>
    </location>
</feature>
<dbReference type="PANTHER" id="PTHR13693:SF77">
    <property type="entry name" value="8-AMINO-7-OXONONANOATE SYNTHASE"/>
    <property type="match status" value="1"/>
</dbReference>
<keyword evidence="7" id="KW-1185">Reference proteome</keyword>
<sequence length="548" mass="59998">MSGGSILRLKPISHLRKARAYAMSLLKKTADASQTSFREENSSTQPSGETYHLGALGSRLRAALASREARSIRRRLPEPSVLGTQSLIDFTSNDYLSLSTSPLLRTRFLEKITAKSTEQILGSAGSRLLVNPDAHDRLERRLENVFARPTRNESDTPQVGILFNSGFDANVSFFTCIPQPGDVMILDEYIHASVWDGVRASRVTEDCVKTFEHNSIESLRAILDLLLNDATPSNTNSASIPERLHSGASSLFIAVESLYSMDGTLAPLREINKLLSKLFSRKNAYLIVDEAHATGIYGPPDRPGCGRVSQLGLDGGLGSRVGVTIKDMVDGEDCRVLARLHTFGKALAGSGAILLTTPTLTSYLINYARPLIYTTALAHPNVVLVEAAFDLMVEGETEQLSAHLLSLSAYLTSLLQNELGQNQIPAEIVRLPAQFPSSPQRQNLYSSTSTSSFIVPQPPTPILPLLTPYPRPLSAHLLSLGMNARPITWPTVPRGKERVRVCLHAGNTRGDVEALVNGVVDWARKWMKQMHDEQKKIAVEDSQTQSKL</sequence>
<dbReference type="Proteomes" id="UP001163846">
    <property type="component" value="Unassembled WGS sequence"/>
</dbReference>
<dbReference type="EMBL" id="MU806011">
    <property type="protein sequence ID" value="KAJ3842279.1"/>
    <property type="molecule type" value="Genomic_DNA"/>
</dbReference>
<protein>
    <submittedName>
        <fullName evidence="6">Pyridoxal phosphate-dependent transferase</fullName>
    </submittedName>
</protein>
<dbReference type="GO" id="GO:0016740">
    <property type="term" value="F:transferase activity"/>
    <property type="evidence" value="ECO:0007669"/>
    <property type="project" value="UniProtKB-KW"/>
</dbReference>
<gene>
    <name evidence="6" type="ORF">F5878DRAFT_408096</name>
</gene>
<dbReference type="Gene3D" id="3.90.1150.10">
    <property type="entry name" value="Aspartate Aminotransferase, domain 1"/>
    <property type="match status" value="1"/>
</dbReference>
<dbReference type="InterPro" id="IPR015422">
    <property type="entry name" value="PyrdxlP-dep_Trfase_small"/>
</dbReference>
<organism evidence="6 7">
    <name type="scientific">Lentinula raphanica</name>
    <dbReference type="NCBI Taxonomy" id="153919"/>
    <lineage>
        <taxon>Eukaryota</taxon>
        <taxon>Fungi</taxon>
        <taxon>Dikarya</taxon>
        <taxon>Basidiomycota</taxon>
        <taxon>Agaricomycotina</taxon>
        <taxon>Agaricomycetes</taxon>
        <taxon>Agaricomycetidae</taxon>
        <taxon>Agaricales</taxon>
        <taxon>Marasmiineae</taxon>
        <taxon>Omphalotaceae</taxon>
        <taxon>Lentinula</taxon>
    </lineage>
</organism>
<dbReference type="GO" id="GO:0030170">
    <property type="term" value="F:pyridoxal phosphate binding"/>
    <property type="evidence" value="ECO:0007669"/>
    <property type="project" value="InterPro"/>
</dbReference>
<accession>A0AA38UI62</accession>
<dbReference type="PANTHER" id="PTHR13693">
    <property type="entry name" value="CLASS II AMINOTRANSFERASE/8-AMINO-7-OXONONANOATE SYNTHASE"/>
    <property type="match status" value="1"/>
</dbReference>
<dbReference type="AlphaFoldDB" id="A0AA38UI62"/>
<dbReference type="GO" id="GO:0009102">
    <property type="term" value="P:biotin biosynthetic process"/>
    <property type="evidence" value="ECO:0007669"/>
    <property type="project" value="TreeGrafter"/>
</dbReference>
<evidence type="ECO:0000256" key="2">
    <source>
        <dbReference type="ARBA" id="ARBA00010008"/>
    </source>
</evidence>
<dbReference type="SUPFAM" id="SSF53383">
    <property type="entry name" value="PLP-dependent transferases"/>
    <property type="match status" value="1"/>
</dbReference>
<dbReference type="InterPro" id="IPR015424">
    <property type="entry name" value="PyrdxlP-dep_Trfase"/>
</dbReference>
<proteinExistence type="inferred from homology"/>
<dbReference type="InterPro" id="IPR050087">
    <property type="entry name" value="AON_synthase_class-II"/>
</dbReference>
<evidence type="ECO:0000259" key="5">
    <source>
        <dbReference type="Pfam" id="PF00155"/>
    </source>
</evidence>
<evidence type="ECO:0000256" key="4">
    <source>
        <dbReference type="ARBA" id="ARBA00022898"/>
    </source>
</evidence>
<dbReference type="InterPro" id="IPR015421">
    <property type="entry name" value="PyrdxlP-dep_Trfase_major"/>
</dbReference>
<comment type="cofactor">
    <cofactor evidence="1">
        <name>pyridoxal 5'-phosphate</name>
        <dbReference type="ChEBI" id="CHEBI:597326"/>
    </cofactor>
</comment>
<reference evidence="6" key="1">
    <citation type="submission" date="2022-08" db="EMBL/GenBank/DDBJ databases">
        <authorList>
            <consortium name="DOE Joint Genome Institute"/>
            <person name="Min B."/>
            <person name="Riley R."/>
            <person name="Sierra-Patev S."/>
            <person name="Naranjo-Ortiz M."/>
            <person name="Looney B."/>
            <person name="Konkel Z."/>
            <person name="Slot J.C."/>
            <person name="Sakamoto Y."/>
            <person name="Steenwyk J.L."/>
            <person name="Rokas A."/>
            <person name="Carro J."/>
            <person name="Camarero S."/>
            <person name="Ferreira P."/>
            <person name="Molpeceres G."/>
            <person name="Ruiz-Duenas F.J."/>
            <person name="Serrano A."/>
            <person name="Henrissat B."/>
            <person name="Drula E."/>
            <person name="Hughes K.W."/>
            <person name="Mata J.L."/>
            <person name="Ishikawa N.K."/>
            <person name="Vargas-Isla R."/>
            <person name="Ushijima S."/>
            <person name="Smith C.A."/>
            <person name="Ahrendt S."/>
            <person name="Andreopoulos W."/>
            <person name="He G."/>
            <person name="Labutti K."/>
            <person name="Lipzen A."/>
            <person name="Ng V."/>
            <person name="Sandor L."/>
            <person name="Barry K."/>
            <person name="Martinez A.T."/>
            <person name="Xiao Y."/>
            <person name="Gibbons J.G."/>
            <person name="Terashima K."/>
            <person name="Hibbett D.S."/>
            <person name="Grigoriev I.V."/>
        </authorList>
    </citation>
    <scope>NUCLEOTIDE SEQUENCE</scope>
    <source>
        <strain evidence="6">TFB9207</strain>
    </source>
</reference>
<dbReference type="Pfam" id="PF00155">
    <property type="entry name" value="Aminotran_1_2"/>
    <property type="match status" value="1"/>
</dbReference>
<evidence type="ECO:0000313" key="6">
    <source>
        <dbReference type="EMBL" id="KAJ3842279.1"/>
    </source>
</evidence>
<name>A0AA38UI62_9AGAR</name>